<name>A0ACC1NYF9_9APHY</name>
<evidence type="ECO:0000313" key="1">
    <source>
        <dbReference type="EMBL" id="KAJ2983942.1"/>
    </source>
</evidence>
<keyword evidence="2" id="KW-1185">Reference proteome</keyword>
<accession>A0ACC1NYF9</accession>
<organism evidence="1 2">
    <name type="scientific">Trametes sanguinea</name>
    <dbReference type="NCBI Taxonomy" id="158606"/>
    <lineage>
        <taxon>Eukaryota</taxon>
        <taxon>Fungi</taxon>
        <taxon>Dikarya</taxon>
        <taxon>Basidiomycota</taxon>
        <taxon>Agaricomycotina</taxon>
        <taxon>Agaricomycetes</taxon>
        <taxon>Polyporales</taxon>
        <taxon>Polyporaceae</taxon>
        <taxon>Trametes</taxon>
    </lineage>
</organism>
<reference evidence="1" key="1">
    <citation type="submission" date="2022-08" db="EMBL/GenBank/DDBJ databases">
        <title>Genome Sequence of Pycnoporus sanguineus.</title>
        <authorList>
            <person name="Buettner E."/>
        </authorList>
    </citation>
    <scope>NUCLEOTIDE SEQUENCE</scope>
    <source>
        <strain evidence="1">CG-C14</strain>
    </source>
</reference>
<comment type="caution">
    <text evidence="1">The sequence shown here is derived from an EMBL/GenBank/DDBJ whole genome shotgun (WGS) entry which is preliminary data.</text>
</comment>
<protein>
    <submittedName>
        <fullName evidence="1">Uncharacterized protein</fullName>
    </submittedName>
</protein>
<dbReference type="Proteomes" id="UP001144978">
    <property type="component" value="Unassembled WGS sequence"/>
</dbReference>
<evidence type="ECO:0000313" key="2">
    <source>
        <dbReference type="Proteomes" id="UP001144978"/>
    </source>
</evidence>
<dbReference type="EMBL" id="JANSHE010003854">
    <property type="protein sequence ID" value="KAJ2983942.1"/>
    <property type="molecule type" value="Genomic_DNA"/>
</dbReference>
<gene>
    <name evidence="1" type="ORF">NUW54_g10579</name>
</gene>
<proteinExistence type="predicted"/>
<sequence>MPTLLTRLNHPSSAHVYRVECGFAPAHMVSDRGWLRLLNTINAMVSSAAADDRQVMPLASDELTLGLRSLARDAVALREYKASMK</sequence>